<organism evidence="4 5">
    <name type="scientific">Nitritalea halalkaliphila LW7</name>
    <dbReference type="NCBI Taxonomy" id="1189621"/>
    <lineage>
        <taxon>Bacteria</taxon>
        <taxon>Pseudomonadati</taxon>
        <taxon>Bacteroidota</taxon>
        <taxon>Cytophagia</taxon>
        <taxon>Cytophagales</taxon>
        <taxon>Cyclobacteriaceae</taxon>
        <taxon>Nitritalea</taxon>
    </lineage>
</organism>
<sequence length="460" mass="51230">MTFAIVDIETTGSHAHAGAITEIAILIHDGQQVLETFQTLVNPERPIPHFITGLTGIDNQMVADAPTLRELAPKLHALLAPHTFVAHNVNFDYTFLKVALEREGFSWQAQRLCTVRLARKAFPGLRSYSLGRLCEQLGIPIAARHRAFGDAEATAVLFGRIFQQAPELILGTGKKKKQYAFLPPNFSPERFEALPEETGIYYFLNAKGDILYIGKALNIKKRFQQHFASAQKDPGKLALAADLHDVAVELTGSELLAYLLELQGIKKHWPPFNAALKRPVQQWGLYRYQDHLGYSRFSVAKAKKGFEALLLFDSHSEAWSFWKKAVQDFGLCPKLSGVQKTPAACYDRQAGSCAGACEGAEPVAIYEEKVFALLQRIQSLKGQLLLQLPGRKAREQAFIRVENGCFTGYAFLNPEEVQIQAPEELSSYLQAVPAYPESGYIMRSFLPKLPPKAFFHVSIG</sequence>
<dbReference type="SUPFAM" id="SSF53098">
    <property type="entry name" value="Ribonuclease H-like"/>
    <property type="match status" value="1"/>
</dbReference>
<dbReference type="Proteomes" id="UP000005551">
    <property type="component" value="Unassembled WGS sequence"/>
</dbReference>
<dbReference type="GO" id="GO:0003887">
    <property type="term" value="F:DNA-directed DNA polymerase activity"/>
    <property type="evidence" value="ECO:0007669"/>
    <property type="project" value="InterPro"/>
</dbReference>
<dbReference type="CDD" id="cd10434">
    <property type="entry name" value="GIY-YIG_UvrC_Cho"/>
    <property type="match status" value="1"/>
</dbReference>
<dbReference type="AlphaFoldDB" id="I5BZL8"/>
<gene>
    <name evidence="4" type="ORF">A3SI_14659</name>
</gene>
<dbReference type="GO" id="GO:0006289">
    <property type="term" value="P:nucleotide-excision repair"/>
    <property type="evidence" value="ECO:0007669"/>
    <property type="project" value="InterPro"/>
</dbReference>
<dbReference type="InterPro" id="IPR036397">
    <property type="entry name" value="RNaseH_sf"/>
</dbReference>
<comment type="caution">
    <text evidence="4">The sequence shown here is derived from an EMBL/GenBank/DDBJ whole genome shotgun (WGS) entry which is preliminary data.</text>
</comment>
<proteinExistence type="predicted"/>
<dbReference type="GO" id="GO:0005829">
    <property type="term" value="C:cytosol"/>
    <property type="evidence" value="ECO:0007669"/>
    <property type="project" value="TreeGrafter"/>
</dbReference>
<keyword evidence="5" id="KW-1185">Reference proteome</keyword>
<feature type="domain" description="GIY-YIG" evidence="3">
    <location>
        <begin position="196"/>
        <end position="274"/>
    </location>
</feature>
<dbReference type="PANTHER" id="PTHR30231:SF37">
    <property type="entry name" value="EXODEOXYRIBONUCLEASE 10"/>
    <property type="match status" value="1"/>
</dbReference>
<dbReference type="Gene3D" id="3.30.420.10">
    <property type="entry name" value="Ribonuclease H-like superfamily/Ribonuclease H"/>
    <property type="match status" value="1"/>
</dbReference>
<dbReference type="InterPro" id="IPR012337">
    <property type="entry name" value="RNaseH-like_sf"/>
</dbReference>
<evidence type="ECO:0000313" key="4">
    <source>
        <dbReference type="EMBL" id="EIM75020.1"/>
    </source>
</evidence>
<dbReference type="Pfam" id="PF00929">
    <property type="entry name" value="RNase_T"/>
    <property type="match status" value="1"/>
</dbReference>
<dbReference type="Gene3D" id="3.40.1440.10">
    <property type="entry name" value="GIY-YIG endonuclease"/>
    <property type="match status" value="1"/>
</dbReference>
<dbReference type="GO" id="GO:0003677">
    <property type="term" value="F:DNA binding"/>
    <property type="evidence" value="ECO:0007669"/>
    <property type="project" value="InterPro"/>
</dbReference>
<dbReference type="InterPro" id="IPR047296">
    <property type="entry name" value="GIY-YIG_UvrC_Cho"/>
</dbReference>
<dbReference type="OrthoDB" id="9803913at2"/>
<evidence type="ECO:0000313" key="5">
    <source>
        <dbReference type="Proteomes" id="UP000005551"/>
    </source>
</evidence>
<dbReference type="CDD" id="cd06127">
    <property type="entry name" value="DEDDh"/>
    <property type="match status" value="1"/>
</dbReference>
<dbReference type="PANTHER" id="PTHR30231">
    <property type="entry name" value="DNA POLYMERASE III SUBUNIT EPSILON"/>
    <property type="match status" value="1"/>
</dbReference>
<reference evidence="4 5" key="1">
    <citation type="submission" date="2012-05" db="EMBL/GenBank/DDBJ databases">
        <title>Genome sequence of Nitritalea halalkaliphila LW7.</title>
        <authorList>
            <person name="Jangir P.K."/>
            <person name="Singh A."/>
            <person name="Shivaji S."/>
            <person name="Sharma R."/>
        </authorList>
    </citation>
    <scope>NUCLEOTIDE SEQUENCE [LARGE SCALE GENOMIC DNA]</scope>
    <source>
        <strain evidence="4 5">LW7</strain>
    </source>
</reference>
<dbReference type="SMART" id="SM00465">
    <property type="entry name" value="GIYc"/>
    <property type="match status" value="1"/>
</dbReference>
<name>I5BZL8_9BACT</name>
<evidence type="ECO:0000259" key="3">
    <source>
        <dbReference type="PROSITE" id="PS50164"/>
    </source>
</evidence>
<dbReference type="RefSeq" id="WP_009056179.1">
    <property type="nucleotide sequence ID" value="NZ_AJYA01000036.1"/>
</dbReference>
<dbReference type="SUPFAM" id="SSF82771">
    <property type="entry name" value="GIY-YIG endonuclease"/>
    <property type="match status" value="1"/>
</dbReference>
<protein>
    <submittedName>
        <fullName evidence="4">DNA polymerase III subunit epsilon</fullName>
    </submittedName>
</protein>
<evidence type="ECO:0000256" key="2">
    <source>
        <dbReference type="ARBA" id="ARBA00026073"/>
    </source>
</evidence>
<dbReference type="Pfam" id="PF01541">
    <property type="entry name" value="GIY-YIG"/>
    <property type="match status" value="1"/>
</dbReference>
<accession>I5BZL8</accession>
<dbReference type="InterPro" id="IPR035901">
    <property type="entry name" value="GIY-YIG_endonuc_sf"/>
</dbReference>
<dbReference type="InterPro" id="IPR013520">
    <property type="entry name" value="Ribonucl_H"/>
</dbReference>
<dbReference type="PATRIC" id="fig|1189621.3.peg.3052"/>
<evidence type="ECO:0000256" key="1">
    <source>
        <dbReference type="ARBA" id="ARBA00025483"/>
    </source>
</evidence>
<dbReference type="NCBIfam" id="TIGR00573">
    <property type="entry name" value="dnaq"/>
    <property type="match status" value="1"/>
</dbReference>
<dbReference type="PROSITE" id="PS50164">
    <property type="entry name" value="GIY_YIG"/>
    <property type="match status" value="1"/>
</dbReference>
<comment type="function">
    <text evidence="1">DNA polymerase III is a complex, multichain enzyme responsible for most of the replicative synthesis in bacteria. The epsilon subunit contain the editing function and is a proofreading 3'-5' exonuclease.</text>
</comment>
<dbReference type="STRING" id="1189621.A3SI_14659"/>
<dbReference type="FunFam" id="3.30.420.10:FF:000045">
    <property type="entry name" value="3'-5' exonuclease DinG"/>
    <property type="match status" value="1"/>
</dbReference>
<dbReference type="InterPro" id="IPR006054">
    <property type="entry name" value="DnaQ"/>
</dbReference>
<dbReference type="GO" id="GO:0045004">
    <property type="term" value="P:DNA replication proofreading"/>
    <property type="evidence" value="ECO:0007669"/>
    <property type="project" value="TreeGrafter"/>
</dbReference>
<dbReference type="SMART" id="SM00479">
    <property type="entry name" value="EXOIII"/>
    <property type="match status" value="1"/>
</dbReference>
<comment type="subunit">
    <text evidence="2">DNA polymerase III contains a core (composed of alpha, epsilon and theta chains) that associates with a tau subunit. This core dimerizes to form the POLIII' complex. PolIII' associates with the gamma complex (composed of gamma, delta, delta', psi and chi chains) and with the beta chain to form the complete DNA polymerase III complex.</text>
</comment>
<dbReference type="InterPro" id="IPR000305">
    <property type="entry name" value="GIY-YIG_endonuc"/>
</dbReference>
<dbReference type="EMBL" id="AJYA01000036">
    <property type="protein sequence ID" value="EIM75020.1"/>
    <property type="molecule type" value="Genomic_DNA"/>
</dbReference>
<dbReference type="GO" id="GO:0008408">
    <property type="term" value="F:3'-5' exonuclease activity"/>
    <property type="evidence" value="ECO:0007669"/>
    <property type="project" value="TreeGrafter"/>
</dbReference>